<evidence type="ECO:0000259" key="9">
    <source>
        <dbReference type="PROSITE" id="PS50110"/>
    </source>
</evidence>
<comment type="caution">
    <text evidence="10">The sequence shown here is derived from an EMBL/GenBank/DDBJ whole genome shotgun (WGS) entry which is preliminary data.</text>
</comment>
<dbReference type="Pfam" id="PF00072">
    <property type="entry name" value="Response_reg"/>
    <property type="match status" value="1"/>
</dbReference>
<dbReference type="Gene3D" id="3.30.565.10">
    <property type="entry name" value="Histidine kinase-like ATPase, C-terminal domain"/>
    <property type="match status" value="1"/>
</dbReference>
<evidence type="ECO:0000256" key="6">
    <source>
        <dbReference type="ARBA" id="ARBA00022777"/>
    </source>
</evidence>
<dbReference type="Pfam" id="PF02518">
    <property type="entry name" value="HATPase_c"/>
    <property type="match status" value="1"/>
</dbReference>
<protein>
    <recommendedName>
        <fullName evidence="3">histidine kinase</fullName>
        <ecNumber evidence="3">2.7.13.3</ecNumber>
    </recommendedName>
</protein>
<sequence>MLPVPAKYSLADIQSRPAREPDWRAQSQALLGLAALQPESREALLAGVAHAALSLCCAASAGISLPEMADGNPVFRWHAIAGRLAALQGQAVPAADCPCALTLDGGKPLLFTSLLDDFPALAASCAGVQEALIVPVIRGGRNLAALWVVSMDDTCRFGPEDERVLVELAQVAGASLEMAGARDFSKRETQRYSEVIAVLAHEFRNPLGPLENSIDGLRRLTPAQSTQWQLLDVAQRQVRHLKRLMDELQDAARLDHGKLGLNLSEVRLDDVIADALACVQERVTAHRHTLTVTGLADDIRFAGDQVRLVQVVANLLSNAVRYTPDGGRVDLLIIRTHQEGRDVLEIVVRDNGIGIDAAALPHLFEPFSQFSNARPRHEGGFGIGLSISRKLAELHGGTPTVTSGGAGKGTVARLRLPLQTAEATVAKPAPRGEKIAPAQILIVDDSDDARFALATLLEMDGHHVKTANSGASALALFDSWKPDLALVDLGMPGMDGLELAQRLRAHPCRAGVKLVALTGRVSEQEQRAALDAGFDAHLAKPVDMEQVRAMAAPREH</sequence>
<dbReference type="InterPro" id="IPR003018">
    <property type="entry name" value="GAF"/>
</dbReference>
<dbReference type="Gene3D" id="1.10.287.130">
    <property type="match status" value="1"/>
</dbReference>
<dbReference type="InterPro" id="IPR005467">
    <property type="entry name" value="His_kinase_dom"/>
</dbReference>
<dbReference type="Proteomes" id="UP000571554">
    <property type="component" value="Unassembled WGS sequence"/>
</dbReference>
<dbReference type="PROSITE" id="PS50110">
    <property type="entry name" value="RESPONSE_REGULATORY"/>
    <property type="match status" value="1"/>
</dbReference>
<feature type="domain" description="Histidine kinase" evidence="8">
    <location>
        <begin position="198"/>
        <end position="420"/>
    </location>
</feature>
<keyword evidence="4 7" id="KW-0597">Phosphoprotein</keyword>
<dbReference type="GO" id="GO:0005886">
    <property type="term" value="C:plasma membrane"/>
    <property type="evidence" value="ECO:0007669"/>
    <property type="project" value="UniProtKB-SubCell"/>
</dbReference>
<dbReference type="PRINTS" id="PR00344">
    <property type="entry name" value="BCTRLSENSOR"/>
</dbReference>
<dbReference type="SUPFAM" id="SSF47384">
    <property type="entry name" value="Homodimeric domain of signal transducing histidine kinase"/>
    <property type="match status" value="1"/>
</dbReference>
<feature type="modified residue" description="4-aspartylphosphate" evidence="7">
    <location>
        <position position="488"/>
    </location>
</feature>
<dbReference type="PANTHER" id="PTHR43547">
    <property type="entry name" value="TWO-COMPONENT HISTIDINE KINASE"/>
    <property type="match status" value="1"/>
</dbReference>
<dbReference type="PROSITE" id="PS50109">
    <property type="entry name" value="HIS_KIN"/>
    <property type="match status" value="1"/>
</dbReference>
<name>A0A7W9U283_9BURK</name>
<organism evidence="10 11">
    <name type="scientific">Paraburkholderia bannensis</name>
    <dbReference type="NCBI Taxonomy" id="765414"/>
    <lineage>
        <taxon>Bacteria</taxon>
        <taxon>Pseudomonadati</taxon>
        <taxon>Pseudomonadota</taxon>
        <taxon>Betaproteobacteria</taxon>
        <taxon>Burkholderiales</taxon>
        <taxon>Burkholderiaceae</taxon>
        <taxon>Paraburkholderia</taxon>
    </lineage>
</organism>
<dbReference type="AlphaFoldDB" id="A0A7W9U283"/>
<comment type="catalytic activity">
    <reaction evidence="1">
        <text>ATP + protein L-histidine = ADP + protein N-phospho-L-histidine.</text>
        <dbReference type="EC" id="2.7.13.3"/>
    </reaction>
</comment>
<feature type="domain" description="Response regulatory" evidence="9">
    <location>
        <begin position="439"/>
        <end position="555"/>
    </location>
</feature>
<evidence type="ECO:0000259" key="8">
    <source>
        <dbReference type="PROSITE" id="PS50109"/>
    </source>
</evidence>
<dbReference type="InterPro" id="IPR001789">
    <property type="entry name" value="Sig_transdc_resp-reg_receiver"/>
</dbReference>
<dbReference type="EMBL" id="JACHBW010000012">
    <property type="protein sequence ID" value="MBB6104500.1"/>
    <property type="molecule type" value="Genomic_DNA"/>
</dbReference>
<dbReference type="InterPro" id="IPR029016">
    <property type="entry name" value="GAF-like_dom_sf"/>
</dbReference>
<evidence type="ECO:0000256" key="5">
    <source>
        <dbReference type="ARBA" id="ARBA00022679"/>
    </source>
</evidence>
<evidence type="ECO:0000256" key="4">
    <source>
        <dbReference type="ARBA" id="ARBA00022553"/>
    </source>
</evidence>
<dbReference type="SUPFAM" id="SSF55781">
    <property type="entry name" value="GAF domain-like"/>
    <property type="match status" value="1"/>
</dbReference>
<gene>
    <name evidence="10" type="ORF">F4827_004359</name>
</gene>
<evidence type="ECO:0000256" key="3">
    <source>
        <dbReference type="ARBA" id="ARBA00012438"/>
    </source>
</evidence>
<evidence type="ECO:0000256" key="7">
    <source>
        <dbReference type="PROSITE-ProRule" id="PRU00169"/>
    </source>
</evidence>
<dbReference type="Gene3D" id="3.40.50.2300">
    <property type="match status" value="1"/>
</dbReference>
<dbReference type="Pfam" id="PF00512">
    <property type="entry name" value="HisKA"/>
    <property type="match status" value="1"/>
</dbReference>
<dbReference type="InterPro" id="IPR004358">
    <property type="entry name" value="Sig_transdc_His_kin-like_C"/>
</dbReference>
<dbReference type="SUPFAM" id="SSF55874">
    <property type="entry name" value="ATPase domain of HSP90 chaperone/DNA topoisomerase II/histidine kinase"/>
    <property type="match status" value="1"/>
</dbReference>
<dbReference type="Gene3D" id="3.30.450.40">
    <property type="match status" value="1"/>
</dbReference>
<proteinExistence type="predicted"/>
<reference evidence="10 11" key="1">
    <citation type="submission" date="2020-08" db="EMBL/GenBank/DDBJ databases">
        <title>Above-ground endophytic microbial communities from plants in different locations in the United States.</title>
        <authorList>
            <person name="Frank C."/>
        </authorList>
    </citation>
    <scope>NUCLEOTIDE SEQUENCE [LARGE SCALE GENOMIC DNA]</scope>
    <source>
        <strain evidence="10 11">WP4_2_2</strain>
    </source>
</reference>
<keyword evidence="6 10" id="KW-0418">Kinase</keyword>
<dbReference type="InterPro" id="IPR036097">
    <property type="entry name" value="HisK_dim/P_sf"/>
</dbReference>
<dbReference type="FunFam" id="3.30.565.10:FF:000006">
    <property type="entry name" value="Sensor histidine kinase WalK"/>
    <property type="match status" value="1"/>
</dbReference>
<evidence type="ECO:0000313" key="10">
    <source>
        <dbReference type="EMBL" id="MBB6104500.1"/>
    </source>
</evidence>
<dbReference type="GO" id="GO:0000155">
    <property type="term" value="F:phosphorelay sensor kinase activity"/>
    <property type="evidence" value="ECO:0007669"/>
    <property type="project" value="InterPro"/>
</dbReference>
<evidence type="ECO:0000256" key="1">
    <source>
        <dbReference type="ARBA" id="ARBA00000085"/>
    </source>
</evidence>
<dbReference type="EC" id="2.7.13.3" evidence="3"/>
<dbReference type="SMART" id="SM00448">
    <property type="entry name" value="REC"/>
    <property type="match status" value="1"/>
</dbReference>
<dbReference type="CDD" id="cd17580">
    <property type="entry name" value="REC_2_DhkD-like"/>
    <property type="match status" value="1"/>
</dbReference>
<keyword evidence="5" id="KW-0808">Transferase</keyword>
<dbReference type="SMART" id="SM00387">
    <property type="entry name" value="HATPase_c"/>
    <property type="match status" value="1"/>
</dbReference>
<evidence type="ECO:0000256" key="2">
    <source>
        <dbReference type="ARBA" id="ARBA00004429"/>
    </source>
</evidence>
<dbReference type="InterPro" id="IPR003594">
    <property type="entry name" value="HATPase_dom"/>
</dbReference>
<dbReference type="InterPro" id="IPR003661">
    <property type="entry name" value="HisK_dim/P_dom"/>
</dbReference>
<dbReference type="InterPro" id="IPR011006">
    <property type="entry name" value="CheY-like_superfamily"/>
</dbReference>
<dbReference type="SUPFAM" id="SSF52172">
    <property type="entry name" value="CheY-like"/>
    <property type="match status" value="1"/>
</dbReference>
<dbReference type="RefSeq" id="WP_183726779.1">
    <property type="nucleotide sequence ID" value="NZ_JACHBW010000012.1"/>
</dbReference>
<dbReference type="InterPro" id="IPR036890">
    <property type="entry name" value="HATPase_C_sf"/>
</dbReference>
<comment type="subcellular location">
    <subcellularLocation>
        <location evidence="2">Cell inner membrane</location>
        <topology evidence="2">Multi-pass membrane protein</topology>
    </subcellularLocation>
</comment>
<dbReference type="PANTHER" id="PTHR43547:SF2">
    <property type="entry name" value="HYBRID SIGNAL TRANSDUCTION HISTIDINE KINASE C"/>
    <property type="match status" value="1"/>
</dbReference>
<dbReference type="CDD" id="cd00082">
    <property type="entry name" value="HisKA"/>
    <property type="match status" value="1"/>
</dbReference>
<dbReference type="Pfam" id="PF13185">
    <property type="entry name" value="GAF_2"/>
    <property type="match status" value="1"/>
</dbReference>
<evidence type="ECO:0000313" key="11">
    <source>
        <dbReference type="Proteomes" id="UP000571554"/>
    </source>
</evidence>
<accession>A0A7W9U283</accession>
<dbReference type="SMART" id="SM00388">
    <property type="entry name" value="HisKA"/>
    <property type="match status" value="1"/>
</dbReference>
<keyword evidence="11" id="KW-1185">Reference proteome</keyword>